<protein>
    <recommendedName>
        <fullName evidence="2">LysM domain-containing protein</fullName>
    </recommendedName>
</protein>
<dbReference type="InterPro" id="IPR045030">
    <property type="entry name" value="LYSM1-4"/>
</dbReference>
<organism evidence="3 4">
    <name type="scientific">Nematostella vectensis</name>
    <name type="common">Starlet sea anemone</name>
    <dbReference type="NCBI Taxonomy" id="45351"/>
    <lineage>
        <taxon>Eukaryota</taxon>
        <taxon>Metazoa</taxon>
        <taxon>Cnidaria</taxon>
        <taxon>Anthozoa</taxon>
        <taxon>Hexacorallia</taxon>
        <taxon>Actiniaria</taxon>
        <taxon>Edwardsiidae</taxon>
        <taxon>Nematostella</taxon>
    </lineage>
</organism>
<dbReference type="KEGG" id="nve:5518647"/>
<keyword evidence="4" id="KW-1185">Reference proteome</keyword>
<dbReference type="AlphaFoldDB" id="A7RPK4"/>
<feature type="domain" description="LysM" evidence="2">
    <location>
        <begin position="60"/>
        <end position="104"/>
    </location>
</feature>
<dbReference type="InParanoid" id="A7RPK4"/>
<dbReference type="PANTHER" id="PTHR20932:SF8">
    <property type="entry name" value="LD22649P"/>
    <property type="match status" value="1"/>
</dbReference>
<evidence type="ECO:0000256" key="1">
    <source>
        <dbReference type="SAM" id="MobiDB-lite"/>
    </source>
</evidence>
<name>A7RPK4_NEMVE</name>
<dbReference type="OrthoDB" id="2107166at2759"/>
<accession>A7RPK4</accession>
<dbReference type="EMBL" id="DS469526">
    <property type="protein sequence ID" value="EDO46586.1"/>
    <property type="molecule type" value="Genomic_DNA"/>
</dbReference>
<gene>
    <name evidence="3" type="ORF">NEMVEDRAFT_v1g239798</name>
</gene>
<dbReference type="PANTHER" id="PTHR20932">
    <property type="entry name" value="LYSM AND PUTATIVE PEPTIDOGLYCAN-BINDING DOMAIN-CONTAINING PROTEIN"/>
    <property type="match status" value="1"/>
</dbReference>
<dbReference type="Gene3D" id="3.10.350.10">
    <property type="entry name" value="LysM domain"/>
    <property type="match status" value="1"/>
</dbReference>
<dbReference type="Proteomes" id="UP000001593">
    <property type="component" value="Unassembled WGS sequence"/>
</dbReference>
<reference evidence="3 4" key="1">
    <citation type="journal article" date="2007" name="Science">
        <title>Sea anemone genome reveals ancestral eumetazoan gene repertoire and genomic organization.</title>
        <authorList>
            <person name="Putnam N.H."/>
            <person name="Srivastava M."/>
            <person name="Hellsten U."/>
            <person name="Dirks B."/>
            <person name="Chapman J."/>
            <person name="Salamov A."/>
            <person name="Terry A."/>
            <person name="Shapiro H."/>
            <person name="Lindquist E."/>
            <person name="Kapitonov V.V."/>
            <person name="Jurka J."/>
            <person name="Genikhovich G."/>
            <person name="Grigoriev I.V."/>
            <person name="Lucas S.M."/>
            <person name="Steele R.E."/>
            <person name="Finnerty J.R."/>
            <person name="Technau U."/>
            <person name="Martindale M.Q."/>
            <person name="Rokhsar D.S."/>
        </authorList>
    </citation>
    <scope>NUCLEOTIDE SEQUENCE [LARGE SCALE GENOMIC DNA]</scope>
    <source>
        <strain evidence="4">CH2 X CH6</strain>
    </source>
</reference>
<dbReference type="PhylomeDB" id="A7RPK4"/>
<evidence type="ECO:0000313" key="3">
    <source>
        <dbReference type="EMBL" id="EDO46586.1"/>
    </source>
</evidence>
<dbReference type="SUPFAM" id="SSF54106">
    <property type="entry name" value="LysM domain"/>
    <property type="match status" value="1"/>
</dbReference>
<dbReference type="SMART" id="SM00257">
    <property type="entry name" value="LysM"/>
    <property type="match status" value="1"/>
</dbReference>
<proteinExistence type="predicted"/>
<dbReference type="HOGENOM" id="CLU_079453_0_0_1"/>
<dbReference type="eggNOG" id="ENOG502S7MZ">
    <property type="taxonomic scope" value="Eukaryota"/>
</dbReference>
<feature type="region of interest" description="Disordered" evidence="1">
    <location>
        <begin position="207"/>
        <end position="257"/>
    </location>
</feature>
<dbReference type="STRING" id="45351.A7RPK4"/>
<sequence length="275" mass="30246">MSRAGVDSSSKKHHKNSPLLTSARKREANEGSSLSGRYESQKSYGSTTNPIKSGVDTKLVGHVLQESDTLQGLAIKYGVPMEDIRRVNKLWASDSLYILKIIKIPIKTESDFASLGDEEANCLESSTAPIPSVSKERMNVIHDAADENGDDIDGACISVNTEGFTCDLNNGKGKPAGKKEQIKSDPMAKFLSRLDSQIMQNVEKSEKLIKQSGPQVIQSLERRNPNSPSSDEDLFRPLYYGARRGTQEPAPAATGRFVSRARSKLNHTEDQFFEL</sequence>
<feature type="region of interest" description="Disordered" evidence="1">
    <location>
        <begin position="1"/>
        <end position="51"/>
    </location>
</feature>
<dbReference type="CDD" id="cd00118">
    <property type="entry name" value="LysM"/>
    <property type="match status" value="1"/>
</dbReference>
<evidence type="ECO:0000259" key="2">
    <source>
        <dbReference type="PROSITE" id="PS51782"/>
    </source>
</evidence>
<dbReference type="InterPro" id="IPR036779">
    <property type="entry name" value="LysM_dom_sf"/>
</dbReference>
<dbReference type="InterPro" id="IPR018392">
    <property type="entry name" value="LysM"/>
</dbReference>
<dbReference type="OMA" id="WANDNIH"/>
<evidence type="ECO:0000313" key="4">
    <source>
        <dbReference type="Proteomes" id="UP000001593"/>
    </source>
</evidence>
<feature type="compositionally biased region" description="Polar residues" evidence="1">
    <location>
        <begin position="41"/>
        <end position="51"/>
    </location>
</feature>
<dbReference type="Pfam" id="PF01476">
    <property type="entry name" value="LysM"/>
    <property type="match status" value="1"/>
</dbReference>
<dbReference type="PROSITE" id="PS51782">
    <property type="entry name" value="LYSM"/>
    <property type="match status" value="1"/>
</dbReference>
<dbReference type="FunCoup" id="A7RPK4">
    <property type="interactions" value="85"/>
</dbReference>